<organism evidence="1 2">
    <name type="scientific">Cetraspora pellucida</name>
    <dbReference type="NCBI Taxonomy" id="1433469"/>
    <lineage>
        <taxon>Eukaryota</taxon>
        <taxon>Fungi</taxon>
        <taxon>Fungi incertae sedis</taxon>
        <taxon>Mucoromycota</taxon>
        <taxon>Glomeromycotina</taxon>
        <taxon>Glomeromycetes</taxon>
        <taxon>Diversisporales</taxon>
        <taxon>Gigasporaceae</taxon>
        <taxon>Cetraspora</taxon>
    </lineage>
</organism>
<feature type="non-terminal residue" evidence="1">
    <location>
        <position position="112"/>
    </location>
</feature>
<accession>A0ACA9PUC6</accession>
<evidence type="ECO:0000313" key="1">
    <source>
        <dbReference type="EMBL" id="CAG8724553.1"/>
    </source>
</evidence>
<evidence type="ECO:0000313" key="2">
    <source>
        <dbReference type="Proteomes" id="UP000789366"/>
    </source>
</evidence>
<protein>
    <submittedName>
        <fullName evidence="1">15376_t:CDS:1</fullName>
    </submittedName>
</protein>
<keyword evidence="2" id="KW-1185">Reference proteome</keyword>
<dbReference type="EMBL" id="CAJVPW010030609">
    <property type="protein sequence ID" value="CAG8724553.1"/>
    <property type="molecule type" value="Genomic_DNA"/>
</dbReference>
<comment type="caution">
    <text evidence="1">The sequence shown here is derived from an EMBL/GenBank/DDBJ whole genome shotgun (WGS) entry which is preliminary data.</text>
</comment>
<name>A0ACA9PUC6_9GLOM</name>
<proteinExistence type="predicted"/>
<reference evidence="1" key="1">
    <citation type="submission" date="2021-06" db="EMBL/GenBank/DDBJ databases">
        <authorList>
            <person name="Kallberg Y."/>
            <person name="Tangrot J."/>
            <person name="Rosling A."/>
        </authorList>
    </citation>
    <scope>NUCLEOTIDE SEQUENCE</scope>
    <source>
        <strain evidence="1">28 12/20/2015</strain>
    </source>
</reference>
<dbReference type="Proteomes" id="UP000789366">
    <property type="component" value="Unassembled WGS sequence"/>
</dbReference>
<gene>
    <name evidence="1" type="ORF">SPELUC_LOCUS12670</name>
</gene>
<sequence>MLSKQQKILFDKDQRPFLKEHEFVIGKDKNIVDKVSAEYLLELLYPGVKLANIKFKNVLNQLDFLLYKFEMCDKNTNQLVVKSLSLQLPEKYFNVYCNANHDFYIDEREIIY</sequence>